<gene>
    <name evidence="1" type="ORF">LCGC14_1024210</name>
</gene>
<accession>A0A0F9N123</accession>
<proteinExistence type="predicted"/>
<organism evidence="1">
    <name type="scientific">marine sediment metagenome</name>
    <dbReference type="NCBI Taxonomy" id="412755"/>
    <lineage>
        <taxon>unclassified sequences</taxon>
        <taxon>metagenomes</taxon>
        <taxon>ecological metagenomes</taxon>
    </lineage>
</organism>
<dbReference type="EMBL" id="LAZR01004111">
    <property type="protein sequence ID" value="KKN11669.1"/>
    <property type="molecule type" value="Genomic_DNA"/>
</dbReference>
<reference evidence="1" key="1">
    <citation type="journal article" date="2015" name="Nature">
        <title>Complex archaea that bridge the gap between prokaryotes and eukaryotes.</title>
        <authorList>
            <person name="Spang A."/>
            <person name="Saw J.H."/>
            <person name="Jorgensen S.L."/>
            <person name="Zaremba-Niedzwiedzka K."/>
            <person name="Martijn J."/>
            <person name="Lind A.E."/>
            <person name="van Eijk R."/>
            <person name="Schleper C."/>
            <person name="Guy L."/>
            <person name="Ettema T.J."/>
        </authorList>
    </citation>
    <scope>NUCLEOTIDE SEQUENCE</scope>
</reference>
<protein>
    <submittedName>
        <fullName evidence="1">Uncharacterized protein</fullName>
    </submittedName>
</protein>
<comment type="caution">
    <text evidence="1">The sequence shown here is derived from an EMBL/GenBank/DDBJ whole genome shotgun (WGS) entry which is preliminary data.</text>
</comment>
<sequence length="69" mass="8097">MFSVRQKREIADKVQKLLRETNHPELPEKEIEFSLYVDGKFDWSWADIKNNGAVAIPSVNPHNEMQDKQ</sequence>
<evidence type="ECO:0000313" key="1">
    <source>
        <dbReference type="EMBL" id="KKN11669.1"/>
    </source>
</evidence>
<name>A0A0F9N123_9ZZZZ</name>
<dbReference type="AlphaFoldDB" id="A0A0F9N123"/>